<dbReference type="InterPro" id="IPR004305">
    <property type="entry name" value="Thiaminase-2/PQQC"/>
</dbReference>
<dbReference type="Proteomes" id="UP000245921">
    <property type="component" value="Unassembled WGS sequence"/>
</dbReference>
<keyword evidence="3" id="KW-1185">Reference proteome</keyword>
<dbReference type="Gene3D" id="1.20.910.10">
    <property type="entry name" value="Heme oxygenase-like"/>
    <property type="match status" value="1"/>
</dbReference>
<dbReference type="EMBL" id="QGGI01000010">
    <property type="protein sequence ID" value="PWJ92101.1"/>
    <property type="molecule type" value="Genomic_DNA"/>
</dbReference>
<reference evidence="2 3" key="1">
    <citation type="submission" date="2018-05" db="EMBL/GenBank/DDBJ databases">
        <title>Genomic Encyclopedia of Type Strains, Phase IV (KMG-IV): sequencing the most valuable type-strain genomes for metagenomic binning, comparative biology and taxonomic classification.</title>
        <authorList>
            <person name="Goeker M."/>
        </authorList>
    </citation>
    <scope>NUCLEOTIDE SEQUENCE [LARGE SCALE GENOMIC DNA]</scope>
    <source>
        <strain evidence="2 3">DSM 24906</strain>
    </source>
</reference>
<feature type="domain" description="Thiaminase-2/PQQC" evidence="1">
    <location>
        <begin position="3"/>
        <end position="131"/>
    </location>
</feature>
<dbReference type="RefSeq" id="WP_158274853.1">
    <property type="nucleotide sequence ID" value="NZ_QGGI01000010.1"/>
</dbReference>
<dbReference type="AlphaFoldDB" id="A0AA45C6M5"/>
<evidence type="ECO:0000259" key="1">
    <source>
        <dbReference type="Pfam" id="PF03070"/>
    </source>
</evidence>
<accession>A0AA45C6M5</accession>
<dbReference type="Pfam" id="PF03070">
    <property type="entry name" value="TENA_THI-4"/>
    <property type="match status" value="1"/>
</dbReference>
<proteinExistence type="predicted"/>
<protein>
    <submittedName>
        <fullName evidence="2">TENA/THI-4/PQQC family protein</fullName>
    </submittedName>
</protein>
<sequence>MNSEFQSYYNIIKELNINFEDIKNYNNSNIMKKYLYHLENSSKKGFQEGIISAFSCYYSYYSLAKKNINQLSKNNSSIYKKWCEDLLSIAYKNVIITFENIINDFNDIENMNVYFAKSLNFENQIFDHYYENGE</sequence>
<gene>
    <name evidence="2" type="ORF">C7380_11094</name>
</gene>
<dbReference type="InterPro" id="IPR016084">
    <property type="entry name" value="Haem_Oase-like_multi-hlx"/>
</dbReference>
<dbReference type="SUPFAM" id="SSF48613">
    <property type="entry name" value="Heme oxygenase-like"/>
    <property type="match status" value="1"/>
</dbReference>
<name>A0AA45C6M5_9BACT</name>
<evidence type="ECO:0000313" key="3">
    <source>
        <dbReference type="Proteomes" id="UP000245921"/>
    </source>
</evidence>
<comment type="caution">
    <text evidence="2">The sequence shown here is derived from an EMBL/GenBank/DDBJ whole genome shotgun (WGS) entry which is preliminary data.</text>
</comment>
<evidence type="ECO:0000313" key="2">
    <source>
        <dbReference type="EMBL" id="PWJ92101.1"/>
    </source>
</evidence>
<organism evidence="2 3">
    <name type="scientific">Oceanotoga teriensis</name>
    <dbReference type="NCBI Taxonomy" id="515440"/>
    <lineage>
        <taxon>Bacteria</taxon>
        <taxon>Thermotogati</taxon>
        <taxon>Thermotogota</taxon>
        <taxon>Thermotogae</taxon>
        <taxon>Petrotogales</taxon>
        <taxon>Petrotogaceae</taxon>
        <taxon>Oceanotoga</taxon>
    </lineage>
</organism>